<dbReference type="InterPro" id="IPR000086">
    <property type="entry name" value="NUDIX_hydrolase_dom"/>
</dbReference>
<accession>A0ABT1G756</accession>
<comment type="subunit">
    <text evidence="2 4">Monomer.</text>
</comment>
<dbReference type="EMBL" id="JALJYF010000001">
    <property type="protein sequence ID" value="MCP1726790.1"/>
    <property type="molecule type" value="Genomic_DNA"/>
</dbReference>
<reference evidence="6 7" key="1">
    <citation type="submission" date="2022-03" db="EMBL/GenBank/DDBJ databases">
        <title>Genomic Encyclopedia of Type Strains, Phase III (KMG-III): the genomes of soil and plant-associated and newly described type strains.</title>
        <authorList>
            <person name="Whitman W."/>
        </authorList>
    </citation>
    <scope>NUCLEOTIDE SEQUENCE [LARGE SCALE GENOMIC DNA]</scope>
    <source>
        <strain evidence="6 7">BSker1</strain>
    </source>
</reference>
<keyword evidence="7" id="KW-1185">Reference proteome</keyword>
<evidence type="ECO:0000259" key="5">
    <source>
        <dbReference type="PROSITE" id="PS51462"/>
    </source>
</evidence>
<feature type="domain" description="Nudix hydrolase" evidence="5">
    <location>
        <begin position="4"/>
        <end position="131"/>
    </location>
</feature>
<dbReference type="PANTHER" id="PTHR43736">
    <property type="entry name" value="ADP-RIBOSE PYROPHOSPHATASE"/>
    <property type="match status" value="1"/>
</dbReference>
<dbReference type="SUPFAM" id="SSF55811">
    <property type="entry name" value="Nudix"/>
    <property type="match status" value="1"/>
</dbReference>
<comment type="similarity">
    <text evidence="1 4">Belongs to the Nudix hydrolase family. NudJ subfamily.</text>
</comment>
<dbReference type="Proteomes" id="UP001523550">
    <property type="component" value="Unassembled WGS sequence"/>
</dbReference>
<organism evidence="6 7">
    <name type="scientific">Natronospira proteinivora</name>
    <dbReference type="NCBI Taxonomy" id="1807133"/>
    <lineage>
        <taxon>Bacteria</taxon>
        <taxon>Pseudomonadati</taxon>
        <taxon>Pseudomonadota</taxon>
        <taxon>Gammaproteobacteria</taxon>
        <taxon>Natronospirales</taxon>
        <taxon>Natronospiraceae</taxon>
        <taxon>Natronospira</taxon>
    </lineage>
</organism>
<keyword evidence="4" id="KW-0460">Magnesium</keyword>
<proteinExistence type="inferred from homology"/>
<evidence type="ECO:0000313" key="6">
    <source>
        <dbReference type="EMBL" id="MCP1726790.1"/>
    </source>
</evidence>
<dbReference type="RefSeq" id="WP_253445645.1">
    <property type="nucleotide sequence ID" value="NZ_JALJYF010000001.1"/>
</dbReference>
<dbReference type="CDD" id="cd03675">
    <property type="entry name" value="NUDIX_Hydrolase"/>
    <property type="match status" value="1"/>
</dbReference>
<comment type="cofactor">
    <cofactor evidence="4">
        <name>Mg(2+)</name>
        <dbReference type="ChEBI" id="CHEBI:18420"/>
    </cofactor>
</comment>
<dbReference type="InterPro" id="IPR033713">
    <property type="entry name" value="NudJ"/>
</dbReference>
<keyword evidence="4" id="KW-0378">Hydrolase</keyword>
<dbReference type="PROSITE" id="PS51462">
    <property type="entry name" value="NUDIX"/>
    <property type="match status" value="1"/>
</dbReference>
<name>A0ABT1G756_9GAMM</name>
<dbReference type="PANTHER" id="PTHR43736:SF1">
    <property type="entry name" value="DIHYDRONEOPTERIN TRIPHOSPHATE DIPHOSPHATASE"/>
    <property type="match status" value="1"/>
</dbReference>
<evidence type="ECO:0000256" key="1">
    <source>
        <dbReference type="ARBA" id="ARBA00007608"/>
    </source>
</evidence>
<dbReference type="Pfam" id="PF00293">
    <property type="entry name" value="NUDIX"/>
    <property type="match status" value="1"/>
</dbReference>
<protein>
    <recommendedName>
        <fullName evidence="3 4">Phosphatase NudJ</fullName>
        <ecNumber evidence="4">3.6.1.-</ecNumber>
    </recommendedName>
</protein>
<gene>
    <name evidence="4" type="primary">nudJ</name>
    <name evidence="6" type="ORF">J2T60_000755</name>
</gene>
<dbReference type="InterPro" id="IPR015797">
    <property type="entry name" value="NUDIX_hydrolase-like_dom_sf"/>
</dbReference>
<dbReference type="EC" id="3.6.1.-" evidence="4"/>
<comment type="caution">
    <text evidence="6">The sequence shown here is derived from an EMBL/GenBank/DDBJ whole genome shotgun (WGS) entry which is preliminary data.</text>
</comment>
<dbReference type="Gene3D" id="3.90.79.10">
    <property type="entry name" value="Nucleoside Triphosphate Pyrophosphohydrolase"/>
    <property type="match status" value="1"/>
</dbReference>
<sequence>MEWKPHVTVSAVVEDHGRFLLVEETIRGELKLNNPAGHLEEDESLVDAVIREVQEETARHFVPEAITGIYLWKNPGADKTFLRVNFFGHAPEFDPTQPLDTGIQRTLWLSREEIAAEMHRARSPLVLRCVDDYLAGRRYPLDALTHMADGFEE</sequence>
<evidence type="ECO:0000256" key="3">
    <source>
        <dbReference type="ARBA" id="ARBA00015552"/>
    </source>
</evidence>
<evidence type="ECO:0000256" key="2">
    <source>
        <dbReference type="ARBA" id="ARBA00011245"/>
    </source>
</evidence>
<evidence type="ECO:0000313" key="7">
    <source>
        <dbReference type="Proteomes" id="UP001523550"/>
    </source>
</evidence>
<evidence type="ECO:0000256" key="4">
    <source>
        <dbReference type="RuleBase" id="RU364043"/>
    </source>
</evidence>